<dbReference type="RefSeq" id="WP_348267046.1">
    <property type="nucleotide sequence ID" value="NZ_CP121194.1"/>
</dbReference>
<organism evidence="2">
    <name type="scientific">Edaphobacter paludis</name>
    <dbReference type="NCBI Taxonomy" id="3035702"/>
    <lineage>
        <taxon>Bacteria</taxon>
        <taxon>Pseudomonadati</taxon>
        <taxon>Acidobacteriota</taxon>
        <taxon>Terriglobia</taxon>
        <taxon>Terriglobales</taxon>
        <taxon>Acidobacteriaceae</taxon>
        <taxon>Edaphobacter</taxon>
    </lineage>
</organism>
<dbReference type="InterPro" id="IPR011008">
    <property type="entry name" value="Dimeric_a/b-barrel"/>
</dbReference>
<dbReference type="EMBL" id="CP121194">
    <property type="protein sequence ID" value="XBH09537.1"/>
    <property type="molecule type" value="Genomic_DNA"/>
</dbReference>
<dbReference type="Pfam" id="PF02426">
    <property type="entry name" value="MIase"/>
    <property type="match status" value="1"/>
</dbReference>
<dbReference type="InterPro" id="IPR026029">
    <property type="entry name" value="MLI_dom"/>
</dbReference>
<feature type="domain" description="Muconolactone isomerase" evidence="1">
    <location>
        <begin position="1"/>
        <end position="85"/>
    </location>
</feature>
<dbReference type="KEGG" id="epl:P4G45_13730"/>
<gene>
    <name evidence="2" type="ORF">P4G45_13730</name>
    <name evidence="3" type="ORF">P8936_14145</name>
</gene>
<dbReference type="AlphaFoldDB" id="A0AAU7CWP0"/>
<evidence type="ECO:0000313" key="2">
    <source>
        <dbReference type="EMBL" id="XBH09537.1"/>
    </source>
</evidence>
<sequence>MQFLILTRRRTDAFAPDTWTSELLERESQRVRELYAAGVIRSIWRRGDMPGAALLLEGSTEDEVREAISSLPLATLGMLEIVALTPLEPYQGFGPR</sequence>
<dbReference type="EMBL" id="CP121195">
    <property type="protein sequence ID" value="XBH12824.1"/>
    <property type="molecule type" value="Genomic_DNA"/>
</dbReference>
<dbReference type="Gene3D" id="3.30.70.1060">
    <property type="entry name" value="Dimeric alpha+beta barrel"/>
    <property type="match status" value="1"/>
</dbReference>
<evidence type="ECO:0000313" key="3">
    <source>
        <dbReference type="EMBL" id="XBH12824.1"/>
    </source>
</evidence>
<protein>
    <submittedName>
        <fullName evidence="2">Muconolactone Delta-isomerase family protein</fullName>
    </submittedName>
</protein>
<accession>A0AAU7D558</accession>
<evidence type="ECO:0000259" key="1">
    <source>
        <dbReference type="Pfam" id="PF02426"/>
    </source>
</evidence>
<accession>A0AAU7CWP0</accession>
<reference evidence="2" key="1">
    <citation type="submission" date="2023-03" db="EMBL/GenBank/DDBJ databases">
        <title>Edaphobacter sp.</title>
        <authorList>
            <person name="Huber K.J."/>
            <person name="Papendorf J."/>
            <person name="Pilke C."/>
            <person name="Bunk B."/>
            <person name="Sproeer C."/>
            <person name="Pester M."/>
        </authorList>
    </citation>
    <scope>NUCLEOTIDE SEQUENCE</scope>
    <source>
        <strain evidence="2">DSM 109919</strain>
        <strain evidence="3">DSM 109920</strain>
    </source>
</reference>
<proteinExistence type="predicted"/>
<dbReference type="SUPFAM" id="SSF54909">
    <property type="entry name" value="Dimeric alpha+beta barrel"/>
    <property type="match status" value="1"/>
</dbReference>
<name>A0AAU7CWP0_9BACT</name>